<dbReference type="GO" id="GO:0003677">
    <property type="term" value="F:DNA binding"/>
    <property type="evidence" value="ECO:0007669"/>
    <property type="project" value="UniProtKB-KW"/>
</dbReference>
<evidence type="ECO:0000313" key="7">
    <source>
        <dbReference type="Proteomes" id="UP000638648"/>
    </source>
</evidence>
<accession>A0A927N3A6</accession>
<sequence length="158" mass="17773">MSPQKVTRSVTRQATAPQPVPRDCPIADALQIIGERWTLLAVREINYGVHRFEQIVANTGASRDILAARLRGLESAGVISRRQYSEHPPRYEYHLTAAGDELRPVLLTLAQWGLRWARTQNAPEAVLRHACRHELEVDLRCRHCDESIVAGSYAIDNA</sequence>
<proteinExistence type="predicted"/>
<dbReference type="InterPro" id="IPR002577">
    <property type="entry name" value="HTH_HxlR"/>
</dbReference>
<name>A0A927N3A6_9ACTN</name>
<evidence type="ECO:0000259" key="5">
    <source>
        <dbReference type="PROSITE" id="PS51118"/>
    </source>
</evidence>
<dbReference type="InterPro" id="IPR036390">
    <property type="entry name" value="WH_DNA-bd_sf"/>
</dbReference>
<dbReference type="Proteomes" id="UP000638648">
    <property type="component" value="Unassembled WGS sequence"/>
</dbReference>
<gene>
    <name evidence="6" type="ORF">HEB94_008718</name>
</gene>
<dbReference type="PANTHER" id="PTHR33204:SF18">
    <property type="entry name" value="TRANSCRIPTIONAL REGULATORY PROTEIN"/>
    <property type="match status" value="1"/>
</dbReference>
<organism evidence="6 7">
    <name type="scientific">Actinopolymorpha pittospori</name>
    <dbReference type="NCBI Taxonomy" id="648752"/>
    <lineage>
        <taxon>Bacteria</taxon>
        <taxon>Bacillati</taxon>
        <taxon>Actinomycetota</taxon>
        <taxon>Actinomycetes</taxon>
        <taxon>Propionibacteriales</taxon>
        <taxon>Actinopolymorphaceae</taxon>
        <taxon>Actinopolymorpha</taxon>
    </lineage>
</organism>
<reference evidence="6" key="1">
    <citation type="submission" date="2020-10" db="EMBL/GenBank/DDBJ databases">
        <title>Sequencing the genomes of 1000 actinobacteria strains.</title>
        <authorList>
            <person name="Klenk H.-P."/>
        </authorList>
    </citation>
    <scope>NUCLEOTIDE SEQUENCE</scope>
    <source>
        <strain evidence="6">DSM 45354</strain>
    </source>
</reference>
<protein>
    <submittedName>
        <fullName evidence="6">DNA-binding HxlR family transcriptional regulator</fullName>
    </submittedName>
</protein>
<dbReference type="Gene3D" id="1.10.10.10">
    <property type="entry name" value="Winged helix-like DNA-binding domain superfamily/Winged helix DNA-binding domain"/>
    <property type="match status" value="1"/>
</dbReference>
<dbReference type="EMBL" id="JADBEM010000001">
    <property type="protein sequence ID" value="MBE1611870.1"/>
    <property type="molecule type" value="Genomic_DNA"/>
</dbReference>
<keyword evidence="2 6" id="KW-0238">DNA-binding</keyword>
<feature type="region of interest" description="Disordered" evidence="4">
    <location>
        <begin position="1"/>
        <end position="21"/>
    </location>
</feature>
<evidence type="ECO:0000256" key="2">
    <source>
        <dbReference type="ARBA" id="ARBA00023125"/>
    </source>
</evidence>
<evidence type="ECO:0000256" key="4">
    <source>
        <dbReference type="SAM" id="MobiDB-lite"/>
    </source>
</evidence>
<evidence type="ECO:0000256" key="3">
    <source>
        <dbReference type="ARBA" id="ARBA00023163"/>
    </source>
</evidence>
<evidence type="ECO:0000313" key="6">
    <source>
        <dbReference type="EMBL" id="MBE1611870.1"/>
    </source>
</evidence>
<keyword evidence="3" id="KW-0804">Transcription</keyword>
<keyword evidence="1" id="KW-0805">Transcription regulation</keyword>
<dbReference type="SUPFAM" id="SSF46785">
    <property type="entry name" value="Winged helix' DNA-binding domain"/>
    <property type="match status" value="1"/>
</dbReference>
<comment type="caution">
    <text evidence="6">The sequence shown here is derived from an EMBL/GenBank/DDBJ whole genome shotgun (WGS) entry which is preliminary data.</text>
</comment>
<dbReference type="PROSITE" id="PS51118">
    <property type="entry name" value="HTH_HXLR"/>
    <property type="match status" value="1"/>
</dbReference>
<dbReference type="PANTHER" id="PTHR33204">
    <property type="entry name" value="TRANSCRIPTIONAL REGULATOR, MARR FAMILY"/>
    <property type="match status" value="1"/>
</dbReference>
<dbReference type="Pfam" id="PF01638">
    <property type="entry name" value="HxlR"/>
    <property type="match status" value="1"/>
</dbReference>
<dbReference type="AlphaFoldDB" id="A0A927N3A6"/>
<feature type="domain" description="HTH hxlR-type" evidence="5">
    <location>
        <begin position="24"/>
        <end position="121"/>
    </location>
</feature>
<dbReference type="RefSeq" id="WP_192755014.1">
    <property type="nucleotide sequence ID" value="NZ_BAABJL010000176.1"/>
</dbReference>
<dbReference type="InterPro" id="IPR036388">
    <property type="entry name" value="WH-like_DNA-bd_sf"/>
</dbReference>
<evidence type="ECO:0000256" key="1">
    <source>
        <dbReference type="ARBA" id="ARBA00023015"/>
    </source>
</evidence>
<keyword evidence="7" id="KW-1185">Reference proteome</keyword>
<feature type="compositionally biased region" description="Polar residues" evidence="4">
    <location>
        <begin position="1"/>
        <end position="16"/>
    </location>
</feature>